<dbReference type="RefSeq" id="WP_090388834.1">
    <property type="nucleotide sequence ID" value="NZ_FMZO01000002.1"/>
</dbReference>
<evidence type="ECO:0000313" key="3">
    <source>
        <dbReference type="Proteomes" id="UP000198757"/>
    </source>
</evidence>
<dbReference type="STRING" id="1285928.SAMN04487894_102205"/>
<dbReference type="SUPFAM" id="SSF69572">
    <property type="entry name" value="Activating enzymes of the ubiquitin-like proteins"/>
    <property type="match status" value="1"/>
</dbReference>
<evidence type="ECO:0000259" key="1">
    <source>
        <dbReference type="Pfam" id="PF00899"/>
    </source>
</evidence>
<dbReference type="PANTHER" id="PTHR43267:SF3">
    <property type="entry name" value="THIF PROTEIN"/>
    <property type="match status" value="1"/>
</dbReference>
<dbReference type="InterPro" id="IPR045886">
    <property type="entry name" value="ThiF/MoeB/HesA"/>
</dbReference>
<accession>A0A1G6L3N1</accession>
<evidence type="ECO:0000313" key="2">
    <source>
        <dbReference type="EMBL" id="SDC37797.1"/>
    </source>
</evidence>
<dbReference type="Proteomes" id="UP000198757">
    <property type="component" value="Unassembled WGS sequence"/>
</dbReference>
<dbReference type="AlphaFoldDB" id="A0A1G6L3N1"/>
<name>A0A1G6L3N1_NIADE</name>
<dbReference type="PANTHER" id="PTHR43267">
    <property type="entry name" value="TRNA THREONYLCARBAMOYLADENOSINE DEHYDRATASE"/>
    <property type="match status" value="1"/>
</dbReference>
<reference evidence="3" key="1">
    <citation type="submission" date="2016-10" db="EMBL/GenBank/DDBJ databases">
        <authorList>
            <person name="Varghese N."/>
            <person name="Submissions S."/>
        </authorList>
    </citation>
    <scope>NUCLEOTIDE SEQUENCE [LARGE SCALE GENOMIC DNA]</scope>
    <source>
        <strain evidence="3">DSM 25811 / CCM 8410 / LMG 26954 / E90</strain>
    </source>
</reference>
<dbReference type="GO" id="GO:0008641">
    <property type="term" value="F:ubiquitin-like modifier activating enzyme activity"/>
    <property type="evidence" value="ECO:0007669"/>
    <property type="project" value="InterPro"/>
</dbReference>
<dbReference type="InterPro" id="IPR035985">
    <property type="entry name" value="Ubiquitin-activating_enz"/>
</dbReference>
<gene>
    <name evidence="2" type="ORF">SAMN04487894_102205</name>
</gene>
<sequence>MEKNATAKESALLQALSDPGHVYKPLFFRIYNDDDKQLFLKLQETVKDLVIYDQILSQLREYVKICYLTKLKPGDDLQPFVNELLGNRRQEEYGVWVYYPWSKRLVHLLDEEEFVALRTSRNTYKITPEERELLRSKKIGVIGLSVGQSIAITLAMERVCGALHLADFDTIELSNMNRLNVGVQDIGLNKAVLAARRIAELDPFLEVLCFEEGITAQNLDAFFLENGKIDILVEECDGIDVKISSRLKARELGVPVVMDTNDRGMLDIERFDLEPDRAIFHGSIDEGMNTEKLKGLTNEEKIIILGKIFDLSKISDRMKRSLGEMNKTINAWPQLASSVVLGGAMVTDTCRRILLSEIHSSGRYYIDFNDLIN</sequence>
<organism evidence="2 3">
    <name type="scientific">Niabella drilacis (strain DSM 25811 / CCM 8410 / CCUG 62505 / LMG 26954 / E90)</name>
    <dbReference type="NCBI Taxonomy" id="1285928"/>
    <lineage>
        <taxon>Bacteria</taxon>
        <taxon>Pseudomonadati</taxon>
        <taxon>Bacteroidota</taxon>
        <taxon>Chitinophagia</taxon>
        <taxon>Chitinophagales</taxon>
        <taxon>Chitinophagaceae</taxon>
        <taxon>Niabella</taxon>
    </lineage>
</organism>
<dbReference type="GO" id="GO:0061504">
    <property type="term" value="P:cyclic threonylcarbamoyladenosine biosynthetic process"/>
    <property type="evidence" value="ECO:0007669"/>
    <property type="project" value="TreeGrafter"/>
</dbReference>
<proteinExistence type="predicted"/>
<dbReference type="GO" id="GO:0061503">
    <property type="term" value="F:tRNA threonylcarbamoyladenosine dehydratase"/>
    <property type="evidence" value="ECO:0007669"/>
    <property type="project" value="TreeGrafter"/>
</dbReference>
<dbReference type="Gene3D" id="3.40.50.720">
    <property type="entry name" value="NAD(P)-binding Rossmann-like Domain"/>
    <property type="match status" value="1"/>
</dbReference>
<dbReference type="Pfam" id="PF00899">
    <property type="entry name" value="ThiF"/>
    <property type="match status" value="1"/>
</dbReference>
<protein>
    <submittedName>
        <fullName evidence="2">ThiF family protein</fullName>
    </submittedName>
</protein>
<dbReference type="CDD" id="cd01483">
    <property type="entry name" value="E1_enzyme_family"/>
    <property type="match status" value="1"/>
</dbReference>
<dbReference type="EMBL" id="FMZO01000002">
    <property type="protein sequence ID" value="SDC37797.1"/>
    <property type="molecule type" value="Genomic_DNA"/>
</dbReference>
<keyword evidence="3" id="KW-1185">Reference proteome</keyword>
<feature type="domain" description="THIF-type NAD/FAD binding fold" evidence="1">
    <location>
        <begin position="122"/>
        <end position="254"/>
    </location>
</feature>
<dbReference type="OrthoDB" id="5149792at2"/>
<dbReference type="InterPro" id="IPR000594">
    <property type="entry name" value="ThiF_NAD_FAD-bd"/>
</dbReference>